<evidence type="ECO:0000313" key="4">
    <source>
        <dbReference type="Proteomes" id="UP000263014"/>
    </source>
</evidence>
<dbReference type="Gene3D" id="3.20.20.70">
    <property type="entry name" value="Aldolase class I"/>
    <property type="match status" value="1"/>
</dbReference>
<dbReference type="SUPFAM" id="SSF110391">
    <property type="entry name" value="GlpP-like"/>
    <property type="match status" value="1"/>
</dbReference>
<gene>
    <name evidence="1" type="ORF">DWX31_20525</name>
    <name evidence="2" type="ORF">DXD79_04415</name>
</gene>
<dbReference type="Pfam" id="PF04309">
    <property type="entry name" value="G3P_antiterm"/>
    <property type="match status" value="1"/>
</dbReference>
<comment type="caution">
    <text evidence="2">The sequence shown here is derived from an EMBL/GenBank/DDBJ whole genome shotgun (WGS) entry which is preliminary data.</text>
</comment>
<protein>
    <submittedName>
        <fullName evidence="2">Glycerol-3-phosphate responsive antiterminator</fullName>
    </submittedName>
</protein>
<evidence type="ECO:0000313" key="1">
    <source>
        <dbReference type="EMBL" id="RGD68802.1"/>
    </source>
</evidence>
<dbReference type="Proteomes" id="UP000261023">
    <property type="component" value="Unassembled WGS sequence"/>
</dbReference>
<organism evidence="2 4">
    <name type="scientific">Hungatella hathewayi</name>
    <dbReference type="NCBI Taxonomy" id="154046"/>
    <lineage>
        <taxon>Bacteria</taxon>
        <taxon>Bacillati</taxon>
        <taxon>Bacillota</taxon>
        <taxon>Clostridia</taxon>
        <taxon>Lachnospirales</taxon>
        <taxon>Lachnospiraceae</taxon>
        <taxon>Hungatella</taxon>
    </lineage>
</organism>
<dbReference type="PANTHER" id="PTHR35787:SF1">
    <property type="entry name" value="GLYCEROL UPTAKE OPERON ANTITERMINATOR REGULATORY PROTEIN"/>
    <property type="match status" value="1"/>
</dbReference>
<dbReference type="PANTHER" id="PTHR35787">
    <property type="entry name" value="GLYCEROL UPTAKE OPERON ANTITERMINATOR REGULATORY PROTEIN"/>
    <property type="match status" value="1"/>
</dbReference>
<dbReference type="AlphaFoldDB" id="A0A374PH66"/>
<dbReference type="InterPro" id="IPR006699">
    <property type="entry name" value="GlpP"/>
</dbReference>
<proteinExistence type="predicted"/>
<dbReference type="EMBL" id="QTJW01000014">
    <property type="protein sequence ID" value="RGD68802.1"/>
    <property type="molecule type" value="Genomic_DNA"/>
</dbReference>
<sequence length="197" mass="21614">MRGKKMIDDKKRKFRVILEDCPVIAAVKDETGLKECLYSESQIIFLLFGDICSVGRYVEIAKSAGKMVFVHMDLINGLGNKEVAVDFIREHTGVDGIISTKPQLVKRAKELGLFGILRIFVIDSMAFGNIEKQCASLVPDAVEILPGLMPKIIKKLCSTVNVPIIAGGLISDKEDVMNALTAGAVAISVTNQRVWFM</sequence>
<evidence type="ECO:0000313" key="2">
    <source>
        <dbReference type="EMBL" id="RGJ08632.1"/>
    </source>
</evidence>
<dbReference type="Proteomes" id="UP000263014">
    <property type="component" value="Unassembled WGS sequence"/>
</dbReference>
<reference evidence="3 4" key="1">
    <citation type="submission" date="2018-08" db="EMBL/GenBank/DDBJ databases">
        <title>A genome reference for cultivated species of the human gut microbiota.</title>
        <authorList>
            <person name="Zou Y."/>
            <person name="Xue W."/>
            <person name="Luo G."/>
        </authorList>
    </citation>
    <scope>NUCLEOTIDE SEQUENCE [LARGE SCALE GENOMIC DNA]</scope>
    <source>
        <strain evidence="1 3">AF19-13AC</strain>
        <strain evidence="2 4">TM09-12</strain>
    </source>
</reference>
<accession>A0A374PH66</accession>
<dbReference type="EMBL" id="QSON01000001">
    <property type="protein sequence ID" value="RGJ08632.1"/>
    <property type="molecule type" value="Genomic_DNA"/>
</dbReference>
<dbReference type="InterPro" id="IPR013785">
    <property type="entry name" value="Aldolase_TIM"/>
</dbReference>
<evidence type="ECO:0000313" key="3">
    <source>
        <dbReference type="Proteomes" id="UP000261023"/>
    </source>
</evidence>
<dbReference type="GO" id="GO:0006071">
    <property type="term" value="P:glycerol metabolic process"/>
    <property type="evidence" value="ECO:0007669"/>
    <property type="project" value="InterPro"/>
</dbReference>
<name>A0A374PH66_9FIRM</name>
<dbReference type="PIRSF" id="PIRSF016897">
    <property type="entry name" value="GlpP"/>
    <property type="match status" value="1"/>
</dbReference>
<dbReference type="GO" id="GO:0006355">
    <property type="term" value="P:regulation of DNA-templated transcription"/>
    <property type="evidence" value="ECO:0007669"/>
    <property type="project" value="InterPro"/>
</dbReference>
<dbReference type="OrthoDB" id="9799580at2"/>